<keyword evidence="7" id="KW-1185">Reference proteome</keyword>
<dbReference type="Pfam" id="PF13356">
    <property type="entry name" value="Arm-DNA-bind_3"/>
    <property type="match status" value="1"/>
</dbReference>
<sequence length="408" mass="45629">MTLTAAEIKAFKPADQSYKRADGKGLYIEVAPSGSKLWRWKYRVGGKEKRLALGAWPETSLAKARELRDEARRQLNDGEDPALRRKKAKATAQFEAANTFAAIGAEYIEKKMMAEGLAKRTVEKAKWHLDLLSPAIGNMPISDVDPQMLLAALRKLEARGTYETAKKCRGFASRVFRFAIWTGRAEHDPAAALNGALTTPKAKHYAAILDPGKLGELLRVVDDYDGQPITKLALQVTPHVFVRPGELRHAEWEEFDLEAAIWRIPEGKMKARRAHAVPLSRQVLSILEKLKSHSGSDGYVFPSFYTAKRPMSENTVNVALRRMGFSKDEVTAHGFRATASTLLNESGKWNPDAIERALSHGDSDAVRGAYSRGNYWEERVQMAQWWSDYLDQLRSGGEVVKFDSAQND</sequence>
<evidence type="ECO:0000259" key="5">
    <source>
        <dbReference type="PROSITE" id="PS51900"/>
    </source>
</evidence>
<name>A0ABS6SN94_9SPHN</name>
<proteinExistence type="inferred from homology"/>
<dbReference type="Proteomes" id="UP000699975">
    <property type="component" value="Unassembled WGS sequence"/>
</dbReference>
<keyword evidence="2" id="KW-0229">DNA integration</keyword>
<evidence type="ECO:0000256" key="1">
    <source>
        <dbReference type="ARBA" id="ARBA00008857"/>
    </source>
</evidence>
<evidence type="ECO:0000313" key="7">
    <source>
        <dbReference type="Proteomes" id="UP000699975"/>
    </source>
</evidence>
<evidence type="ECO:0000256" key="2">
    <source>
        <dbReference type="ARBA" id="ARBA00022908"/>
    </source>
</evidence>
<evidence type="ECO:0000259" key="4">
    <source>
        <dbReference type="PROSITE" id="PS51898"/>
    </source>
</evidence>
<dbReference type="EMBL" id="JAGSPB010000001">
    <property type="protein sequence ID" value="MBV7265898.1"/>
    <property type="molecule type" value="Genomic_DNA"/>
</dbReference>
<reference evidence="6 7" key="1">
    <citation type="submission" date="2021-04" db="EMBL/GenBank/DDBJ databases">
        <authorList>
            <person name="Pira H."/>
            <person name="Risdian C."/>
            <person name="Wink J."/>
        </authorList>
    </citation>
    <scope>NUCLEOTIDE SEQUENCE [LARGE SCALE GENOMIC DNA]</scope>
    <source>
        <strain evidence="6 7">WH131</strain>
    </source>
</reference>
<dbReference type="PANTHER" id="PTHR30629">
    <property type="entry name" value="PROPHAGE INTEGRASE"/>
    <property type="match status" value="1"/>
</dbReference>
<dbReference type="InterPro" id="IPR044068">
    <property type="entry name" value="CB"/>
</dbReference>
<comment type="similarity">
    <text evidence="1">Belongs to the 'phage' integrase family.</text>
</comment>
<dbReference type="InterPro" id="IPR050808">
    <property type="entry name" value="Phage_Integrase"/>
</dbReference>
<feature type="domain" description="Tyr recombinase" evidence="4">
    <location>
        <begin position="204"/>
        <end position="383"/>
    </location>
</feature>
<dbReference type="InterPro" id="IPR002104">
    <property type="entry name" value="Integrase_catalytic"/>
</dbReference>
<protein>
    <submittedName>
        <fullName evidence="6">Integrase arm-type DNA-binding domain-containing protein</fullName>
    </submittedName>
</protein>
<dbReference type="CDD" id="cd00801">
    <property type="entry name" value="INT_P4_C"/>
    <property type="match status" value="1"/>
</dbReference>
<evidence type="ECO:0000256" key="3">
    <source>
        <dbReference type="PROSITE-ProRule" id="PRU01248"/>
    </source>
</evidence>
<dbReference type="Pfam" id="PF00589">
    <property type="entry name" value="Phage_integrase"/>
    <property type="match status" value="1"/>
</dbReference>
<dbReference type="InterPro" id="IPR053876">
    <property type="entry name" value="Phage_int_M"/>
</dbReference>
<dbReference type="PROSITE" id="PS51900">
    <property type="entry name" value="CB"/>
    <property type="match status" value="1"/>
</dbReference>
<dbReference type="Pfam" id="PF22022">
    <property type="entry name" value="Phage_int_M"/>
    <property type="match status" value="1"/>
</dbReference>
<dbReference type="InterPro" id="IPR025166">
    <property type="entry name" value="Integrase_DNA_bind_dom"/>
</dbReference>
<feature type="domain" description="Core-binding (CB)" evidence="5">
    <location>
        <begin position="98"/>
        <end position="180"/>
    </location>
</feature>
<comment type="caution">
    <text evidence="6">The sequence shown here is derived from an EMBL/GenBank/DDBJ whole genome shotgun (WGS) entry which is preliminary data.</text>
</comment>
<organism evidence="6 7">
    <name type="scientific">Erythrobacter ani</name>
    <dbReference type="NCBI Taxonomy" id="2827235"/>
    <lineage>
        <taxon>Bacteria</taxon>
        <taxon>Pseudomonadati</taxon>
        <taxon>Pseudomonadota</taxon>
        <taxon>Alphaproteobacteria</taxon>
        <taxon>Sphingomonadales</taxon>
        <taxon>Erythrobacteraceae</taxon>
        <taxon>Erythrobacter/Porphyrobacter group</taxon>
        <taxon>Erythrobacter</taxon>
    </lineage>
</organism>
<evidence type="ECO:0000313" key="6">
    <source>
        <dbReference type="EMBL" id="MBV7265898.1"/>
    </source>
</evidence>
<gene>
    <name evidence="6" type="ORF">KCG45_06875</name>
</gene>
<keyword evidence="3 6" id="KW-0238">DNA-binding</keyword>
<dbReference type="RefSeq" id="WP_218316304.1">
    <property type="nucleotide sequence ID" value="NZ_JAGSPB010000001.1"/>
</dbReference>
<dbReference type="PANTHER" id="PTHR30629:SF2">
    <property type="entry name" value="PROPHAGE INTEGRASE INTS-RELATED"/>
    <property type="match status" value="1"/>
</dbReference>
<dbReference type="GO" id="GO:0003677">
    <property type="term" value="F:DNA binding"/>
    <property type="evidence" value="ECO:0007669"/>
    <property type="project" value="UniProtKB-KW"/>
</dbReference>
<accession>A0ABS6SN94</accession>
<dbReference type="PROSITE" id="PS51898">
    <property type="entry name" value="TYR_RECOMBINASE"/>
    <property type="match status" value="1"/>
</dbReference>